<dbReference type="PhylomeDB" id="E9HEG1"/>
<dbReference type="GO" id="GO:0032580">
    <property type="term" value="C:Golgi cisterna membrane"/>
    <property type="evidence" value="ECO:0007669"/>
    <property type="project" value="UniProtKB-SubCell"/>
</dbReference>
<keyword evidence="5 7" id="KW-0808">Transferase</keyword>
<dbReference type="PANTHER" id="PTHR48438:SF1">
    <property type="entry name" value="ALPHA-(1,3)-FUCOSYLTRANSFERASE C-RELATED"/>
    <property type="match status" value="1"/>
</dbReference>
<dbReference type="OrthoDB" id="427096at2759"/>
<accession>E9HEG1</accession>
<evidence type="ECO:0000256" key="2">
    <source>
        <dbReference type="ARBA" id="ARBA00004922"/>
    </source>
</evidence>
<evidence type="ECO:0000256" key="3">
    <source>
        <dbReference type="ARBA" id="ARBA00008919"/>
    </source>
</evidence>
<dbReference type="GO" id="GO:0008417">
    <property type="term" value="F:fucosyltransferase activity"/>
    <property type="evidence" value="ECO:0007669"/>
    <property type="project" value="InterPro"/>
</dbReference>
<dbReference type="eggNOG" id="KOG2619">
    <property type="taxonomic scope" value="Eukaryota"/>
</dbReference>
<protein>
    <recommendedName>
        <fullName evidence="7">Fucosyltransferase</fullName>
        <ecNumber evidence="7">2.4.1.-</ecNumber>
    </recommendedName>
</protein>
<dbReference type="AlphaFoldDB" id="E9HEG1"/>
<dbReference type="FunFam" id="3.40.50.11660:FF:000027">
    <property type="match status" value="1"/>
</dbReference>
<sequence>CPVTTCLATDDPYLLDSVDQYDAVMFHWPSLCDYPYVASRSEHQLFVMVSDESPQHSRIDIFGKCGKPFCSFDQLNDCYQRIEIDYKFYLSFENSLCRDYITEKFFNLLDRNIVPIVYGAGNYEAIAPPHSYIDALKYTPVQLAKYLDILDKNDTLYNEYFWWKPFYKLMANIAFCQLCQQLNQPRTHVQWYHDIDAWYDGGNHCHKPNRFKVPYTFSYFIIIGRM</sequence>
<keyword evidence="4 7" id="KW-0328">Glycosyltransferase</keyword>
<dbReference type="InterPro" id="IPR038577">
    <property type="entry name" value="GT10-like_C_sf"/>
</dbReference>
<dbReference type="InterPro" id="IPR055270">
    <property type="entry name" value="Glyco_tran_10_C"/>
</dbReference>
<evidence type="ECO:0000256" key="7">
    <source>
        <dbReference type="RuleBase" id="RU003832"/>
    </source>
</evidence>
<evidence type="ECO:0000313" key="10">
    <source>
        <dbReference type="Proteomes" id="UP000000305"/>
    </source>
</evidence>
<comment type="subcellular location">
    <subcellularLocation>
        <location evidence="1">Golgi apparatus membrane</location>
        <topology evidence="1">Single-pass type II membrane protein</topology>
    </subcellularLocation>
    <subcellularLocation>
        <location evidence="7">Golgi apparatus</location>
        <location evidence="7">Golgi stack membrane</location>
        <topology evidence="7">Single-pass type II membrane protein</topology>
    </subcellularLocation>
</comment>
<evidence type="ECO:0000256" key="5">
    <source>
        <dbReference type="ARBA" id="ARBA00022679"/>
    </source>
</evidence>
<feature type="domain" description="Fucosyltransferase C-terminal" evidence="8">
    <location>
        <begin position="54"/>
        <end position="198"/>
    </location>
</feature>
<dbReference type="Gene3D" id="3.40.50.11660">
    <property type="entry name" value="Glycosyl transferase family 10, C-terminal domain"/>
    <property type="match status" value="1"/>
</dbReference>
<dbReference type="HOGENOM" id="CLU_1248049_0_0_1"/>
<dbReference type="UniPathway" id="UPA00378"/>
<comment type="similarity">
    <text evidence="3 7">Belongs to the glycosyltransferase 10 family.</text>
</comment>
<keyword evidence="6 7" id="KW-0333">Golgi apparatus</keyword>
<gene>
    <name evidence="9" type="ORF">DAPPUDRAFT_61832</name>
</gene>
<reference evidence="9 10" key="1">
    <citation type="journal article" date="2011" name="Science">
        <title>The ecoresponsive genome of Daphnia pulex.</title>
        <authorList>
            <person name="Colbourne J.K."/>
            <person name="Pfrender M.E."/>
            <person name="Gilbert D."/>
            <person name="Thomas W.K."/>
            <person name="Tucker A."/>
            <person name="Oakley T.H."/>
            <person name="Tokishita S."/>
            <person name="Aerts A."/>
            <person name="Arnold G.J."/>
            <person name="Basu M.K."/>
            <person name="Bauer D.J."/>
            <person name="Caceres C.E."/>
            <person name="Carmel L."/>
            <person name="Casola C."/>
            <person name="Choi J.H."/>
            <person name="Detter J.C."/>
            <person name="Dong Q."/>
            <person name="Dusheyko S."/>
            <person name="Eads B.D."/>
            <person name="Frohlich T."/>
            <person name="Geiler-Samerotte K.A."/>
            <person name="Gerlach D."/>
            <person name="Hatcher P."/>
            <person name="Jogdeo S."/>
            <person name="Krijgsveld J."/>
            <person name="Kriventseva E.V."/>
            <person name="Kultz D."/>
            <person name="Laforsch C."/>
            <person name="Lindquist E."/>
            <person name="Lopez J."/>
            <person name="Manak J.R."/>
            <person name="Muller J."/>
            <person name="Pangilinan J."/>
            <person name="Patwardhan R.P."/>
            <person name="Pitluck S."/>
            <person name="Pritham E.J."/>
            <person name="Rechtsteiner A."/>
            <person name="Rho M."/>
            <person name="Rogozin I.B."/>
            <person name="Sakarya O."/>
            <person name="Salamov A."/>
            <person name="Schaack S."/>
            <person name="Shapiro H."/>
            <person name="Shiga Y."/>
            <person name="Skalitzky C."/>
            <person name="Smith Z."/>
            <person name="Souvorov A."/>
            <person name="Sung W."/>
            <person name="Tang Z."/>
            <person name="Tsuchiya D."/>
            <person name="Tu H."/>
            <person name="Vos H."/>
            <person name="Wang M."/>
            <person name="Wolf Y.I."/>
            <person name="Yamagata H."/>
            <person name="Yamada T."/>
            <person name="Ye Y."/>
            <person name="Shaw J.R."/>
            <person name="Andrews J."/>
            <person name="Crease T.J."/>
            <person name="Tang H."/>
            <person name="Lucas S.M."/>
            <person name="Robertson H.M."/>
            <person name="Bork P."/>
            <person name="Koonin E.V."/>
            <person name="Zdobnov E.M."/>
            <person name="Grigoriev I.V."/>
            <person name="Lynch M."/>
            <person name="Boore J.L."/>
        </authorList>
    </citation>
    <scope>NUCLEOTIDE SEQUENCE [LARGE SCALE GENOMIC DNA]</scope>
</reference>
<keyword evidence="7" id="KW-0472">Membrane</keyword>
<evidence type="ECO:0000256" key="1">
    <source>
        <dbReference type="ARBA" id="ARBA00004323"/>
    </source>
</evidence>
<feature type="non-terminal residue" evidence="9">
    <location>
        <position position="226"/>
    </location>
</feature>
<organism evidence="9 10">
    <name type="scientific">Daphnia pulex</name>
    <name type="common">Water flea</name>
    <dbReference type="NCBI Taxonomy" id="6669"/>
    <lineage>
        <taxon>Eukaryota</taxon>
        <taxon>Metazoa</taxon>
        <taxon>Ecdysozoa</taxon>
        <taxon>Arthropoda</taxon>
        <taxon>Crustacea</taxon>
        <taxon>Branchiopoda</taxon>
        <taxon>Diplostraca</taxon>
        <taxon>Cladocera</taxon>
        <taxon>Anomopoda</taxon>
        <taxon>Daphniidae</taxon>
        <taxon>Daphnia</taxon>
    </lineage>
</organism>
<dbReference type="Pfam" id="PF00852">
    <property type="entry name" value="Glyco_transf_10"/>
    <property type="match status" value="1"/>
</dbReference>
<dbReference type="InterPro" id="IPR001503">
    <property type="entry name" value="Glyco_trans_10"/>
</dbReference>
<dbReference type="EMBL" id="GL732629">
    <property type="protein sequence ID" value="EFX69883.1"/>
    <property type="molecule type" value="Genomic_DNA"/>
</dbReference>
<dbReference type="Proteomes" id="UP000000305">
    <property type="component" value="Unassembled WGS sequence"/>
</dbReference>
<evidence type="ECO:0000256" key="4">
    <source>
        <dbReference type="ARBA" id="ARBA00022676"/>
    </source>
</evidence>
<dbReference type="STRING" id="6669.E9HEG1"/>
<evidence type="ECO:0000259" key="8">
    <source>
        <dbReference type="Pfam" id="PF00852"/>
    </source>
</evidence>
<evidence type="ECO:0000313" key="9">
    <source>
        <dbReference type="EMBL" id="EFX69883.1"/>
    </source>
</evidence>
<keyword evidence="10" id="KW-1185">Reference proteome</keyword>
<dbReference type="EC" id="2.4.1.-" evidence="7"/>
<dbReference type="PANTHER" id="PTHR48438">
    <property type="entry name" value="ALPHA-(1,3)-FUCOSYLTRANSFERASE C-RELATED"/>
    <property type="match status" value="1"/>
</dbReference>
<dbReference type="KEGG" id="dpx:DAPPUDRAFT_61832"/>
<dbReference type="OMA" id="PRTHVQW"/>
<dbReference type="SUPFAM" id="SSF53756">
    <property type="entry name" value="UDP-Glycosyltransferase/glycogen phosphorylase"/>
    <property type="match status" value="1"/>
</dbReference>
<proteinExistence type="inferred from homology"/>
<evidence type="ECO:0000256" key="6">
    <source>
        <dbReference type="ARBA" id="ARBA00023034"/>
    </source>
</evidence>
<name>E9HEG1_DAPPU</name>
<dbReference type="InParanoid" id="E9HEG1"/>
<keyword evidence="7" id="KW-0812">Transmembrane</keyword>
<comment type="pathway">
    <text evidence="2">Protein modification; protein glycosylation.</text>
</comment>